<feature type="domain" description="SPK" evidence="1">
    <location>
        <begin position="116"/>
        <end position="206"/>
    </location>
</feature>
<name>A0A1I7SZA4_9PELO</name>
<protein>
    <submittedName>
        <fullName evidence="3">SPK domain-containing protein</fullName>
    </submittedName>
</protein>
<feature type="domain" description="SPK" evidence="1">
    <location>
        <begin position="229"/>
        <end position="339"/>
    </location>
</feature>
<dbReference type="PANTHER" id="PTHR23362:SF8">
    <property type="entry name" value="SPK DOMAIN-CONTAINING PROTEIN"/>
    <property type="match status" value="1"/>
</dbReference>
<dbReference type="PANTHER" id="PTHR23362">
    <property type="entry name" value="L-PLASTIN-RELATED"/>
    <property type="match status" value="1"/>
</dbReference>
<reference evidence="3" key="1">
    <citation type="submission" date="2016-11" db="UniProtKB">
        <authorList>
            <consortium name="WormBaseParasite"/>
        </authorList>
    </citation>
    <scope>IDENTIFICATION</scope>
</reference>
<dbReference type="AlphaFoldDB" id="A0A1I7SZA4"/>
<evidence type="ECO:0000313" key="3">
    <source>
        <dbReference type="WBParaSite" id="Csp11.Scaffold408.g954.t1"/>
    </source>
</evidence>
<sequence>MKRLKLRCHELNDFDMESKVKILFILKAPVDIDFLHELKAHGSVSLNGKDQIVRYKGNDGGLVLCRSTKHEEPEESDVEIIEEENLNPWNDINKSTIELKKEIIFEDSMDEPGDSEVNEWLEFIGEKCESVEKPLNISSLIKKYREMIDKLEVFDKPAKVKQLFALSAPVDDGFLEELRQDATVEVDESNRITKYIANDESLQLEGLHDNETENDVMADEDADAIFRSEMADLRKFIAEKCENADLPLTLVHMLREYKEVFGCRTKIKTLQERLKRHRKTLHKRDDIDLIGKVKQMFVLSVPVDSAFLKLLRKNATVEVDRRNQIIKYKANNGSLKLKGGHPQSKPRQSVGMEEDVIVEKVVNTEETNDLITFIIEKCENTDRPLNLLQLAEEFREKSGLTTRLSVLKSRIERYRRSIPSLDMHPNMRGIQLFALGYTVDKRLLAELRQHAIVEIDARGKIVEYESNDGEVRLQGEHNSRLATNESPVRRTTKRRSCNSYNTPRYGSENRIVKTESDEFWRVNVKTEAPEEEDVLSEIIVDTDERGSIERQFDYEEIEEPVEKRRFIAPQVEMGDNRYEENSFRNDYDELYEPIETKPTFLFQPVSLNKSTSTFDLETAPQISISSSPGLKRENSDKRRLVSIEDHTRFLDSILQVIRILDLPVLKSQEYRIEARLEKFKVFGNKEEKVTFLELRASISTCLLIVQKSSMKEFGGESASVKDFLLILRTSLFGMKISILDESQQQIKNYIERLSVIDEKIPIKKLKSALRALLDIVAP</sequence>
<keyword evidence="2" id="KW-1185">Reference proteome</keyword>
<dbReference type="InterPro" id="IPR006570">
    <property type="entry name" value="SPK_dom"/>
</dbReference>
<organism evidence="2 3">
    <name type="scientific">Caenorhabditis tropicalis</name>
    <dbReference type="NCBI Taxonomy" id="1561998"/>
    <lineage>
        <taxon>Eukaryota</taxon>
        <taxon>Metazoa</taxon>
        <taxon>Ecdysozoa</taxon>
        <taxon>Nematoda</taxon>
        <taxon>Chromadorea</taxon>
        <taxon>Rhabditida</taxon>
        <taxon>Rhabditina</taxon>
        <taxon>Rhabditomorpha</taxon>
        <taxon>Rhabditoidea</taxon>
        <taxon>Rhabditidae</taxon>
        <taxon>Peloderinae</taxon>
        <taxon>Caenorhabditis</taxon>
    </lineage>
</organism>
<dbReference type="Proteomes" id="UP000095282">
    <property type="component" value="Unplaced"/>
</dbReference>
<dbReference type="Pfam" id="PF04435">
    <property type="entry name" value="SPK"/>
    <property type="match status" value="4"/>
</dbReference>
<accession>A0A1I7SZA4</accession>
<dbReference type="InterPro" id="IPR053315">
    <property type="entry name" value="Peptidase_C14A"/>
</dbReference>
<evidence type="ECO:0000313" key="2">
    <source>
        <dbReference type="Proteomes" id="UP000095282"/>
    </source>
</evidence>
<dbReference type="SMART" id="SM00583">
    <property type="entry name" value="SPK"/>
    <property type="match status" value="3"/>
</dbReference>
<feature type="domain" description="SPK" evidence="1">
    <location>
        <begin position="366"/>
        <end position="475"/>
    </location>
</feature>
<proteinExistence type="predicted"/>
<dbReference type="STRING" id="1561998.A0A1I7SZA4"/>
<evidence type="ECO:0000259" key="1">
    <source>
        <dbReference type="SMART" id="SM00583"/>
    </source>
</evidence>
<dbReference type="WBParaSite" id="Csp11.Scaffold408.g954.t1">
    <property type="protein sequence ID" value="Csp11.Scaffold408.g954.t1"/>
    <property type="gene ID" value="Csp11.Scaffold408.g954"/>
</dbReference>